<comment type="caution">
    <text evidence="1">The sequence shown here is derived from an EMBL/GenBank/DDBJ whole genome shotgun (WGS) entry which is preliminary data.</text>
</comment>
<protein>
    <recommendedName>
        <fullName evidence="3">Endonuclease/exonuclease/phosphatase domain-containing protein</fullName>
    </recommendedName>
</protein>
<dbReference type="Proteomes" id="UP000322530">
    <property type="component" value="Unassembled WGS sequence"/>
</dbReference>
<proteinExistence type="predicted"/>
<dbReference type="AlphaFoldDB" id="A0A5A5TLB9"/>
<dbReference type="InterPro" id="IPR036691">
    <property type="entry name" value="Endo/exonu/phosph_ase_sf"/>
</dbReference>
<evidence type="ECO:0000313" key="1">
    <source>
        <dbReference type="EMBL" id="GCF11764.1"/>
    </source>
</evidence>
<accession>A0A5A5TLB9</accession>
<evidence type="ECO:0008006" key="3">
    <source>
        <dbReference type="Google" id="ProtNLM"/>
    </source>
</evidence>
<organism evidence="1 2">
    <name type="scientific">Dictyobacter arantiisoli</name>
    <dbReference type="NCBI Taxonomy" id="2014874"/>
    <lineage>
        <taxon>Bacteria</taxon>
        <taxon>Bacillati</taxon>
        <taxon>Chloroflexota</taxon>
        <taxon>Ktedonobacteria</taxon>
        <taxon>Ktedonobacterales</taxon>
        <taxon>Dictyobacteraceae</taxon>
        <taxon>Dictyobacter</taxon>
    </lineage>
</organism>
<dbReference type="RefSeq" id="WP_149404565.1">
    <property type="nucleotide sequence ID" value="NZ_BIXY01000143.1"/>
</dbReference>
<keyword evidence="2" id="KW-1185">Reference proteome</keyword>
<dbReference type="SUPFAM" id="SSF56219">
    <property type="entry name" value="DNase I-like"/>
    <property type="match status" value="1"/>
</dbReference>
<dbReference type="EMBL" id="BIXY01000143">
    <property type="protein sequence ID" value="GCF11764.1"/>
    <property type="molecule type" value="Genomic_DNA"/>
</dbReference>
<reference evidence="1 2" key="1">
    <citation type="submission" date="2019-01" db="EMBL/GenBank/DDBJ databases">
        <title>Draft genome sequence of Dictyobacter sp. Uno17.</title>
        <authorList>
            <person name="Wang C.M."/>
            <person name="Zheng Y."/>
            <person name="Sakai Y."/>
            <person name="Abe K."/>
            <person name="Yokota A."/>
            <person name="Yabe S."/>
        </authorList>
    </citation>
    <scope>NUCLEOTIDE SEQUENCE [LARGE SCALE GENOMIC DNA]</scope>
    <source>
        <strain evidence="1 2">Uno17</strain>
    </source>
</reference>
<dbReference type="Gene3D" id="3.60.10.10">
    <property type="entry name" value="Endonuclease/exonuclease/phosphatase"/>
    <property type="match status" value="1"/>
</dbReference>
<gene>
    <name evidence="1" type="ORF">KDI_53280</name>
</gene>
<sequence length="253" mass="27488">MVRIVSWNIKQFSLNTWNSQTRRNIILQVFAIADLVFILEGPASSLAAGALADSVVQDLGAAKWDSNYIINPALGNETDSTLIFWKKGTVNVTGVAALAIPPAKSWDSSLRKPAIASVKIGRKNYQIGVWHAPPSTSDKSILIAAAWGVLKTIPGLDLFVGDFNVDVSVSRSEYASKGPDRGTVFRNPSLTSVTDWSDFLISDSRYDKVLVGNSLRNNATLKNSIAICTTPLKPFTFQQIYSVSDHCPVTCVL</sequence>
<evidence type="ECO:0000313" key="2">
    <source>
        <dbReference type="Proteomes" id="UP000322530"/>
    </source>
</evidence>
<name>A0A5A5TLB9_9CHLR</name>